<keyword evidence="1" id="KW-0472">Membrane</keyword>
<organism evidence="2 3">
    <name type="scientific">Sphingobacterium kitahiroshimense</name>
    <dbReference type="NCBI Taxonomy" id="470446"/>
    <lineage>
        <taxon>Bacteria</taxon>
        <taxon>Pseudomonadati</taxon>
        <taxon>Bacteroidota</taxon>
        <taxon>Sphingobacteriia</taxon>
        <taxon>Sphingobacteriales</taxon>
        <taxon>Sphingobacteriaceae</taxon>
        <taxon>Sphingobacterium</taxon>
    </lineage>
</organism>
<evidence type="ECO:0000313" key="2">
    <source>
        <dbReference type="EMBL" id="MEN5377910.1"/>
    </source>
</evidence>
<reference evidence="2 3" key="1">
    <citation type="submission" date="2024-04" db="EMBL/GenBank/DDBJ databases">
        <title>WGS of bacteria from Torrens River.</title>
        <authorList>
            <person name="Wyrsch E.R."/>
            <person name="Drigo B."/>
        </authorList>
    </citation>
    <scope>NUCLEOTIDE SEQUENCE [LARGE SCALE GENOMIC DNA]</scope>
    <source>
        <strain evidence="2 3">TWI391</strain>
    </source>
</reference>
<dbReference type="EMBL" id="JBDJNQ010000004">
    <property type="protein sequence ID" value="MEN5377910.1"/>
    <property type="molecule type" value="Genomic_DNA"/>
</dbReference>
<protein>
    <submittedName>
        <fullName evidence="2">Uncharacterized protein</fullName>
    </submittedName>
</protein>
<feature type="transmembrane region" description="Helical" evidence="1">
    <location>
        <begin position="7"/>
        <end position="24"/>
    </location>
</feature>
<name>A0ABV0BSZ3_9SPHI</name>
<feature type="transmembrane region" description="Helical" evidence="1">
    <location>
        <begin position="74"/>
        <end position="92"/>
    </location>
</feature>
<sequence length="121" mass="14258">MGAFAKFGGYIAVKWVIFYIYLFLEGNSKWDFGRVNVEGFFLAVFMLLSLPILEVVLLFLPVRLSFRQSKWTRLLILFCVFSLEFALGWYATNQDLETWMLVKIGLSILLFLLFYRKQFIS</sequence>
<evidence type="ECO:0000313" key="3">
    <source>
        <dbReference type="Proteomes" id="UP001409291"/>
    </source>
</evidence>
<feature type="transmembrane region" description="Helical" evidence="1">
    <location>
        <begin position="39"/>
        <end position="62"/>
    </location>
</feature>
<keyword evidence="1" id="KW-0812">Transmembrane</keyword>
<keyword evidence="1" id="KW-1133">Transmembrane helix</keyword>
<dbReference type="RefSeq" id="WP_346581325.1">
    <property type="nucleotide sequence ID" value="NZ_JBDJNQ010000004.1"/>
</dbReference>
<comment type="caution">
    <text evidence="2">The sequence shown here is derived from an EMBL/GenBank/DDBJ whole genome shotgun (WGS) entry which is preliminary data.</text>
</comment>
<accession>A0ABV0BSZ3</accession>
<keyword evidence="3" id="KW-1185">Reference proteome</keyword>
<gene>
    <name evidence="2" type="ORF">ABE541_11595</name>
</gene>
<proteinExistence type="predicted"/>
<evidence type="ECO:0000256" key="1">
    <source>
        <dbReference type="SAM" id="Phobius"/>
    </source>
</evidence>
<dbReference type="Proteomes" id="UP001409291">
    <property type="component" value="Unassembled WGS sequence"/>
</dbReference>
<feature type="transmembrane region" description="Helical" evidence="1">
    <location>
        <begin position="98"/>
        <end position="115"/>
    </location>
</feature>